<dbReference type="Proteomes" id="UP001498398">
    <property type="component" value="Unassembled WGS sequence"/>
</dbReference>
<evidence type="ECO:0000313" key="4">
    <source>
        <dbReference type="Proteomes" id="UP001498398"/>
    </source>
</evidence>
<organism evidence="3 4">
    <name type="scientific">Marasmiellus scandens</name>
    <dbReference type="NCBI Taxonomy" id="2682957"/>
    <lineage>
        <taxon>Eukaryota</taxon>
        <taxon>Fungi</taxon>
        <taxon>Dikarya</taxon>
        <taxon>Basidiomycota</taxon>
        <taxon>Agaricomycotina</taxon>
        <taxon>Agaricomycetes</taxon>
        <taxon>Agaricomycetidae</taxon>
        <taxon>Agaricales</taxon>
        <taxon>Marasmiineae</taxon>
        <taxon>Omphalotaceae</taxon>
        <taxon>Marasmiellus</taxon>
    </lineage>
</organism>
<evidence type="ECO:0000256" key="2">
    <source>
        <dbReference type="ARBA" id="ARBA00022803"/>
    </source>
</evidence>
<protein>
    <submittedName>
        <fullName evidence="3">Uncharacterized protein</fullName>
    </submittedName>
</protein>
<dbReference type="InterPro" id="IPR047150">
    <property type="entry name" value="SGT"/>
</dbReference>
<keyword evidence="4" id="KW-1185">Reference proteome</keyword>
<name>A0ABR1JR03_9AGAR</name>
<dbReference type="EMBL" id="JBANRG010000007">
    <property type="protein sequence ID" value="KAK7464780.1"/>
    <property type="molecule type" value="Genomic_DNA"/>
</dbReference>
<dbReference type="PANTHER" id="PTHR45831:SF2">
    <property type="entry name" value="LD24721P"/>
    <property type="match status" value="1"/>
</dbReference>
<evidence type="ECO:0000256" key="1">
    <source>
        <dbReference type="ARBA" id="ARBA00022737"/>
    </source>
</evidence>
<dbReference type="PANTHER" id="PTHR45831">
    <property type="entry name" value="LD24721P"/>
    <property type="match status" value="1"/>
</dbReference>
<dbReference type="InterPro" id="IPR011990">
    <property type="entry name" value="TPR-like_helical_dom_sf"/>
</dbReference>
<keyword evidence="1" id="KW-0677">Repeat</keyword>
<dbReference type="Gene3D" id="1.25.40.10">
    <property type="entry name" value="Tetratricopeptide repeat domain"/>
    <property type="match status" value="1"/>
</dbReference>
<reference evidence="3 4" key="1">
    <citation type="submission" date="2024-01" db="EMBL/GenBank/DDBJ databases">
        <title>A draft genome for the cacao thread blight pathogen Marasmiellus scandens.</title>
        <authorList>
            <person name="Baruah I.K."/>
            <person name="Leung J."/>
            <person name="Bukari Y."/>
            <person name="Amoako-Attah I."/>
            <person name="Meinhardt L.W."/>
            <person name="Bailey B.A."/>
            <person name="Cohen S.P."/>
        </authorList>
    </citation>
    <scope>NUCLEOTIDE SEQUENCE [LARGE SCALE GENOMIC DNA]</scope>
    <source>
        <strain evidence="3 4">GH-19</strain>
    </source>
</reference>
<proteinExistence type="predicted"/>
<dbReference type="InterPro" id="IPR019734">
    <property type="entry name" value="TPR_rpt"/>
</dbReference>
<evidence type="ECO:0000313" key="3">
    <source>
        <dbReference type="EMBL" id="KAK7464780.1"/>
    </source>
</evidence>
<comment type="caution">
    <text evidence="3">The sequence shown here is derived from an EMBL/GenBank/DDBJ whole genome shotgun (WGS) entry which is preliminary data.</text>
</comment>
<gene>
    <name evidence="3" type="ORF">VKT23_005987</name>
</gene>
<dbReference type="SMART" id="SM00028">
    <property type="entry name" value="TPR"/>
    <property type="match status" value="3"/>
</dbReference>
<keyword evidence="2" id="KW-0802">TPR repeat</keyword>
<accession>A0ABR1JR03</accession>
<dbReference type="SUPFAM" id="SSF48452">
    <property type="entry name" value="TPR-like"/>
    <property type="match status" value="1"/>
</dbReference>
<sequence>MSASPAKVAQLKESAAEHFKQKDFVKASQLYTEAIRLDKNNATLWSNRAACRQSLRQYVGAAYDADKAIALDPDYSKAHARLAQARDALGQPWWSAGAWNKAIVTQRYPGVPHLQEELRETLLHEFTKSQSNQKELLSDYGQNWNKAMTKWLSPPTQPCKVPGGLERPQVVPYLGVHAARINPKCAKPKDGCCAVYTTYAYDELDKGLEMMTGQMTDDHFEPSLGPVFYEPKPIVEQLTEAILYDTRAWELATSKYAPRRFFDQAYFEAERANVSSWVEGTNFETIKREANQRLKREGWVGDGTWVSGLKSALGVAIRSMVLIGFVNAEALGNRELEVEMLSLAIKLIKWGRREWKTILKGKDMGVLDSNFLRIIQSKQLQALFAHHNRTVRLGGKQKNDPVLVQVRKQIRELADEVLSSLETNKPSKESILEKMAFYTIPKGHALAKKGFCIQRESELTSDQGEKQRLIRECLDLYLAAVECFPKDDERYLETANTALSLMYKNTSIASGQETYDLLEKMDKAFPDVMYIWSYELVSTGEALDYATLHFMFGNLNKIMSKAGLTRDDLTDKRILLGKQIKIVPLSDKLALD</sequence>